<dbReference type="InterPro" id="IPR001254">
    <property type="entry name" value="Trypsin_dom"/>
</dbReference>
<dbReference type="GO" id="GO:0005615">
    <property type="term" value="C:extracellular space"/>
    <property type="evidence" value="ECO:0007669"/>
    <property type="project" value="TreeGrafter"/>
</dbReference>
<protein>
    <recommendedName>
        <fullName evidence="7">trypsin</fullName>
        <ecNumber evidence="7">3.4.21.4</ecNumber>
    </recommendedName>
</protein>
<accession>A0A3B3S3S0</accession>
<dbReference type="Gene3D" id="2.40.10.10">
    <property type="entry name" value="Trypsin-like serine proteases"/>
    <property type="match status" value="2"/>
</dbReference>
<evidence type="ECO:0000313" key="10">
    <source>
        <dbReference type="Ensembl" id="ENSPKIP00000024795.1"/>
    </source>
</evidence>
<evidence type="ECO:0000256" key="8">
    <source>
        <dbReference type="RuleBase" id="RU363034"/>
    </source>
</evidence>
<dbReference type="GO" id="GO:0006508">
    <property type="term" value="P:proteolysis"/>
    <property type="evidence" value="ECO:0007669"/>
    <property type="project" value="UniProtKB-KW"/>
</dbReference>
<dbReference type="STRING" id="1676925.ENSPKIP00000024795"/>
<dbReference type="PROSITE" id="PS50240">
    <property type="entry name" value="TRYPSIN_DOM"/>
    <property type="match status" value="1"/>
</dbReference>
<dbReference type="PANTHER" id="PTHR24264">
    <property type="entry name" value="TRYPSIN-RELATED"/>
    <property type="match status" value="1"/>
</dbReference>
<dbReference type="InterPro" id="IPR033116">
    <property type="entry name" value="TRYPSIN_SER"/>
</dbReference>
<dbReference type="GO" id="GO:0004252">
    <property type="term" value="F:serine-type endopeptidase activity"/>
    <property type="evidence" value="ECO:0007669"/>
    <property type="project" value="UniProtKB-EC"/>
</dbReference>
<dbReference type="InterPro" id="IPR009003">
    <property type="entry name" value="Peptidase_S1_PA"/>
</dbReference>
<reference evidence="10" key="1">
    <citation type="submission" date="2025-08" db="UniProtKB">
        <authorList>
            <consortium name="Ensembl"/>
        </authorList>
    </citation>
    <scope>IDENTIFICATION</scope>
</reference>
<keyword evidence="4 8" id="KW-0720">Serine protease</keyword>
<dbReference type="Pfam" id="PF00089">
    <property type="entry name" value="Trypsin"/>
    <property type="match status" value="1"/>
</dbReference>
<dbReference type="InterPro" id="IPR018114">
    <property type="entry name" value="TRYPSIN_HIS"/>
</dbReference>
<dbReference type="EC" id="3.4.21.4" evidence="7"/>
<dbReference type="SMART" id="SM00020">
    <property type="entry name" value="Tryp_SPc"/>
    <property type="match status" value="1"/>
</dbReference>
<dbReference type="PROSITE" id="PS00135">
    <property type="entry name" value="TRYPSIN_SER"/>
    <property type="match status" value="1"/>
</dbReference>
<keyword evidence="2 8" id="KW-0645">Protease</keyword>
<evidence type="ECO:0000259" key="9">
    <source>
        <dbReference type="PROSITE" id="PS50240"/>
    </source>
</evidence>
<feature type="domain" description="Peptidase S1" evidence="9">
    <location>
        <begin position="45"/>
        <end position="268"/>
    </location>
</feature>
<keyword evidence="5" id="KW-1015">Disulfide bond</keyword>
<name>A0A3B3S3S0_9TELE</name>
<dbReference type="FunFam" id="2.40.10.10:FF:000221">
    <property type="entry name" value="Si:dkey-33m11.8"/>
    <property type="match status" value="1"/>
</dbReference>
<organism evidence="10 11">
    <name type="scientific">Paramormyrops kingsleyae</name>
    <dbReference type="NCBI Taxonomy" id="1676925"/>
    <lineage>
        <taxon>Eukaryota</taxon>
        <taxon>Metazoa</taxon>
        <taxon>Chordata</taxon>
        <taxon>Craniata</taxon>
        <taxon>Vertebrata</taxon>
        <taxon>Euteleostomi</taxon>
        <taxon>Actinopterygii</taxon>
        <taxon>Neopterygii</taxon>
        <taxon>Teleostei</taxon>
        <taxon>Osteoglossocephala</taxon>
        <taxon>Osteoglossomorpha</taxon>
        <taxon>Osteoglossiformes</taxon>
        <taxon>Mormyridae</taxon>
        <taxon>Paramormyrops</taxon>
    </lineage>
</organism>
<evidence type="ECO:0000313" key="11">
    <source>
        <dbReference type="Proteomes" id="UP000261540"/>
    </source>
</evidence>
<evidence type="ECO:0000256" key="1">
    <source>
        <dbReference type="ARBA" id="ARBA00004239"/>
    </source>
</evidence>
<dbReference type="PROSITE" id="PS00134">
    <property type="entry name" value="TRYPSIN_HIS"/>
    <property type="match status" value="1"/>
</dbReference>
<dbReference type="GeneTree" id="ENSGT01050000244971"/>
<proteinExistence type="predicted"/>
<evidence type="ECO:0000256" key="3">
    <source>
        <dbReference type="ARBA" id="ARBA00022801"/>
    </source>
</evidence>
<dbReference type="CDD" id="cd00190">
    <property type="entry name" value="Tryp_SPc"/>
    <property type="match status" value="1"/>
</dbReference>
<dbReference type="Ensembl" id="ENSPKIT00000005515.1">
    <property type="protein sequence ID" value="ENSPKIP00000024795.1"/>
    <property type="gene ID" value="ENSPKIG00000007440.1"/>
</dbReference>
<dbReference type="InterPro" id="IPR050127">
    <property type="entry name" value="Serine_Proteases_S1"/>
</dbReference>
<dbReference type="AlphaFoldDB" id="A0A3B3S3S0"/>
<dbReference type="PRINTS" id="PR00722">
    <property type="entry name" value="CHYMOTRYPSIN"/>
</dbReference>
<evidence type="ECO:0000256" key="2">
    <source>
        <dbReference type="ARBA" id="ARBA00022670"/>
    </source>
</evidence>
<evidence type="ECO:0000256" key="5">
    <source>
        <dbReference type="ARBA" id="ARBA00023157"/>
    </source>
</evidence>
<comment type="catalytic activity">
    <reaction evidence="6">
        <text>Preferential cleavage: Arg-|-Xaa, Lys-|-Xaa.</text>
        <dbReference type="EC" id="3.4.21.4"/>
    </reaction>
</comment>
<keyword evidence="3 8" id="KW-0378">Hydrolase</keyword>
<dbReference type="InterPro" id="IPR043504">
    <property type="entry name" value="Peptidase_S1_PA_chymotrypsin"/>
</dbReference>
<evidence type="ECO:0000256" key="7">
    <source>
        <dbReference type="ARBA" id="ARBA00038868"/>
    </source>
</evidence>
<dbReference type="SUPFAM" id="SSF50494">
    <property type="entry name" value="Trypsin-like serine proteases"/>
    <property type="match status" value="1"/>
</dbReference>
<evidence type="ECO:0000256" key="4">
    <source>
        <dbReference type="ARBA" id="ARBA00022825"/>
    </source>
</evidence>
<sequence>MFSFVKNISRSLITLPAYFFVLVLQLNCFKFNFKIFFSGTFEQRIIGGQEVDPYSIKYQASIQYNHRHYCGGTLIQTQWVISAAHCWRPSLIKVVLSEHSFSKEEGFEQELNVTKIFVHFNYNYKTFNNDIMLIKLSRPAHLNANVQPATLPTTNTPQLFGRTTCTVSGWGVTQIYSYYLSPELRAVDVEIISNCQKYYYWRITDNMLCAGSPTGGKDSCQGDSGGPLVCNGHFEGIVSWGVSCANPSFPGVYTKVRNYVGWIDWMINNDNSNLS</sequence>
<keyword evidence="11" id="KW-1185">Reference proteome</keyword>
<reference evidence="10" key="2">
    <citation type="submission" date="2025-09" db="UniProtKB">
        <authorList>
            <consortium name="Ensembl"/>
        </authorList>
    </citation>
    <scope>IDENTIFICATION</scope>
</reference>
<evidence type="ECO:0000256" key="6">
    <source>
        <dbReference type="ARBA" id="ARBA00036320"/>
    </source>
</evidence>
<comment type="subcellular location">
    <subcellularLocation>
        <location evidence="1">Secreted</location>
        <location evidence="1">Extracellular space</location>
    </subcellularLocation>
</comment>
<dbReference type="InterPro" id="IPR001314">
    <property type="entry name" value="Peptidase_S1A"/>
</dbReference>
<dbReference type="PANTHER" id="PTHR24264:SF58">
    <property type="entry name" value="SI:DKEY-33M11.8-RELATED"/>
    <property type="match status" value="1"/>
</dbReference>
<dbReference type="Proteomes" id="UP000261540">
    <property type="component" value="Unplaced"/>
</dbReference>